<accession>A0AAD8R0F9</accession>
<organism evidence="2 3">
    <name type="scientific">Lolium multiflorum</name>
    <name type="common">Italian ryegrass</name>
    <name type="synonym">Lolium perenne subsp. multiflorum</name>
    <dbReference type="NCBI Taxonomy" id="4521"/>
    <lineage>
        <taxon>Eukaryota</taxon>
        <taxon>Viridiplantae</taxon>
        <taxon>Streptophyta</taxon>
        <taxon>Embryophyta</taxon>
        <taxon>Tracheophyta</taxon>
        <taxon>Spermatophyta</taxon>
        <taxon>Magnoliopsida</taxon>
        <taxon>Liliopsida</taxon>
        <taxon>Poales</taxon>
        <taxon>Poaceae</taxon>
        <taxon>BOP clade</taxon>
        <taxon>Pooideae</taxon>
        <taxon>Poodae</taxon>
        <taxon>Poeae</taxon>
        <taxon>Poeae Chloroplast Group 2 (Poeae type)</taxon>
        <taxon>Loliodinae</taxon>
        <taxon>Loliinae</taxon>
        <taxon>Lolium</taxon>
    </lineage>
</organism>
<keyword evidence="3" id="KW-1185">Reference proteome</keyword>
<evidence type="ECO:0000313" key="3">
    <source>
        <dbReference type="Proteomes" id="UP001231189"/>
    </source>
</evidence>
<name>A0AAD8R0F9_LOLMU</name>
<evidence type="ECO:0000313" key="2">
    <source>
        <dbReference type="EMBL" id="KAK1612495.1"/>
    </source>
</evidence>
<comment type="caution">
    <text evidence="2">The sequence shown here is derived from an EMBL/GenBank/DDBJ whole genome shotgun (WGS) entry which is preliminary data.</text>
</comment>
<gene>
    <name evidence="2" type="ORF">QYE76_036168</name>
</gene>
<feature type="compositionally biased region" description="Basic residues" evidence="1">
    <location>
        <begin position="115"/>
        <end position="158"/>
    </location>
</feature>
<dbReference type="Proteomes" id="UP001231189">
    <property type="component" value="Unassembled WGS sequence"/>
</dbReference>
<evidence type="ECO:0000256" key="1">
    <source>
        <dbReference type="SAM" id="MobiDB-lite"/>
    </source>
</evidence>
<feature type="region of interest" description="Disordered" evidence="1">
    <location>
        <begin position="103"/>
        <end position="162"/>
    </location>
</feature>
<reference evidence="2" key="1">
    <citation type="submission" date="2023-07" db="EMBL/GenBank/DDBJ databases">
        <title>A chromosome-level genome assembly of Lolium multiflorum.</title>
        <authorList>
            <person name="Chen Y."/>
            <person name="Copetti D."/>
            <person name="Kolliker R."/>
            <person name="Studer B."/>
        </authorList>
    </citation>
    <scope>NUCLEOTIDE SEQUENCE</scope>
    <source>
        <strain evidence="2">02402/16</strain>
        <tissue evidence="2">Leaf</tissue>
    </source>
</reference>
<proteinExistence type="predicted"/>
<dbReference type="AlphaFoldDB" id="A0AAD8R0F9"/>
<protein>
    <submittedName>
        <fullName evidence="2">Uncharacterized protein</fullName>
    </submittedName>
</protein>
<dbReference type="EMBL" id="JAUUTY010000007">
    <property type="protein sequence ID" value="KAK1612495.1"/>
    <property type="molecule type" value="Genomic_DNA"/>
</dbReference>
<sequence length="208" mass="23419">MAFAALFADSLFCSEERLDDLFQEPAQDDDWSEPPALDDELPALFEAYRCKEEPLTEHGGNAGREAAVGWATRAAARLGFSALTAALATAYLDRCFLGGGAMRLRAPSTPDQRRRPPSARSQRRRPSSSPDRRRRPLAARSRWRRHSDHACASRRRRAPSTLDRRHQPLLACSCRHQHYAMRVPAAAAYPNLPARSFRGCFGDRESEW</sequence>